<name>A0A8I1Y0N4_BRAEL</name>
<dbReference type="RefSeq" id="WP_172648727.1">
    <property type="nucleotide sequence ID" value="NZ_JAFICZ010000001.1"/>
</dbReference>
<accession>A0A8I1Y0N4</accession>
<organism evidence="1 2">
    <name type="scientific">Bradyrhizobium elkanii</name>
    <dbReference type="NCBI Taxonomy" id="29448"/>
    <lineage>
        <taxon>Bacteria</taxon>
        <taxon>Pseudomonadati</taxon>
        <taxon>Pseudomonadota</taxon>
        <taxon>Alphaproteobacteria</taxon>
        <taxon>Hyphomicrobiales</taxon>
        <taxon>Nitrobacteraceae</taxon>
        <taxon>Bradyrhizobium</taxon>
    </lineage>
</organism>
<sequence>MLDYEPAGEDYRLTVSAGRRKLQRKASALPAGTADARSGEVIDDPVQFFRRAWCTAACTRHGGWRLQDLITALPIEGVGPATAAKLSAALGSWARFLAALEQLRNIDVPDSRDELVDEQMERAYRAGLGEVGSRNPMAALPGSVVLVTDLGKVKLGAVYPEPLQTLIDSVGPQKWQLLRQWADSPTRERAAAELLAFGKPLPNETSDPKRPVDGNALSRAQNSIPNFDKLGETAPFYIEYEGGKQPRPRLVKLISAHVDRSLVPVLHCFSYDDDAERHFRLDKINAVFDERGNIQPLRAFWERTLGIEWGPPAKGDQ</sequence>
<dbReference type="Proteomes" id="UP000673383">
    <property type="component" value="Unassembled WGS sequence"/>
</dbReference>
<evidence type="ECO:0000313" key="1">
    <source>
        <dbReference type="EMBL" id="MBP1291166.1"/>
    </source>
</evidence>
<gene>
    <name evidence="1" type="ORF">JOH49_000919</name>
</gene>
<dbReference type="EMBL" id="JAFICZ010000001">
    <property type="protein sequence ID" value="MBP1291166.1"/>
    <property type="molecule type" value="Genomic_DNA"/>
</dbReference>
<protein>
    <submittedName>
        <fullName evidence="1">Uncharacterized protein</fullName>
    </submittedName>
</protein>
<evidence type="ECO:0000313" key="2">
    <source>
        <dbReference type="Proteomes" id="UP000673383"/>
    </source>
</evidence>
<dbReference type="AlphaFoldDB" id="A0A8I1Y0N4"/>
<dbReference type="Gene3D" id="1.10.150.20">
    <property type="entry name" value="5' to 3' exonuclease, C-terminal subdomain"/>
    <property type="match status" value="1"/>
</dbReference>
<comment type="caution">
    <text evidence="1">The sequence shown here is derived from an EMBL/GenBank/DDBJ whole genome shotgun (WGS) entry which is preliminary data.</text>
</comment>
<proteinExistence type="predicted"/>
<reference evidence="1" key="1">
    <citation type="submission" date="2021-02" db="EMBL/GenBank/DDBJ databases">
        <title>Genomic Encyclopedia of Type Strains, Phase IV (KMG-V): Genome sequencing to study the core and pangenomes of soil and plant-associated prokaryotes.</title>
        <authorList>
            <person name="Whitman W."/>
        </authorList>
    </citation>
    <scope>NUCLEOTIDE SEQUENCE</scope>
    <source>
        <strain evidence="1">USDA 406</strain>
    </source>
</reference>